<dbReference type="Pfam" id="PF08498">
    <property type="entry name" value="Sterol_MT_C"/>
    <property type="match status" value="1"/>
</dbReference>
<dbReference type="GO" id="GO:0005783">
    <property type="term" value="C:endoplasmic reticulum"/>
    <property type="evidence" value="ECO:0007669"/>
    <property type="project" value="TreeGrafter"/>
</dbReference>
<dbReference type="Pfam" id="PF13649">
    <property type="entry name" value="Methyltransf_25"/>
    <property type="match status" value="1"/>
</dbReference>
<comment type="similarity">
    <text evidence="12 13">Belongs to the class I-like SAM-binding methyltransferase superfamily. Erg6/SMT family.</text>
</comment>
<reference evidence="15" key="1">
    <citation type="journal article" date="2021" name="Open Biol.">
        <title>Shared evolutionary footprints suggest mitochondrial oxidative damage underlies multiple complex I losses in fungi.</title>
        <authorList>
            <person name="Schikora-Tamarit M.A."/>
            <person name="Marcet-Houben M."/>
            <person name="Nosek J."/>
            <person name="Gabaldon T."/>
        </authorList>
    </citation>
    <scope>NUCLEOTIDE SEQUENCE</scope>
    <source>
        <strain evidence="15">CBS2887</strain>
    </source>
</reference>
<evidence type="ECO:0000256" key="2">
    <source>
        <dbReference type="ARBA" id="ARBA00011968"/>
    </source>
</evidence>
<evidence type="ECO:0000313" key="15">
    <source>
        <dbReference type="EMBL" id="KAH3682420.1"/>
    </source>
</evidence>
<evidence type="ECO:0000256" key="1">
    <source>
        <dbReference type="ARBA" id="ARBA00005004"/>
    </source>
</evidence>
<dbReference type="OrthoDB" id="540004at2759"/>
<name>A0A9P8Q3N1_WICPI</name>
<gene>
    <name evidence="15" type="ORF">WICPIJ_006606</name>
</gene>
<dbReference type="PANTHER" id="PTHR44068">
    <property type="entry name" value="ZGC:194242"/>
    <property type="match status" value="1"/>
</dbReference>
<proteinExistence type="inferred from homology"/>
<evidence type="ECO:0000256" key="9">
    <source>
        <dbReference type="ARBA" id="ARBA00023098"/>
    </source>
</evidence>
<evidence type="ECO:0000256" key="5">
    <source>
        <dbReference type="ARBA" id="ARBA00022679"/>
    </source>
</evidence>
<dbReference type="Proteomes" id="UP000774326">
    <property type="component" value="Unassembled WGS sequence"/>
</dbReference>
<comment type="pathway">
    <text evidence="1">Steroid metabolism; ergosterol biosynthesis; ergosterol from zymosterol: step 1/5.</text>
</comment>
<keyword evidence="11" id="KW-0753">Steroid metabolism</keyword>
<dbReference type="InterPro" id="IPR029063">
    <property type="entry name" value="SAM-dependent_MTases_sf"/>
</dbReference>
<dbReference type="SUPFAM" id="SSF53335">
    <property type="entry name" value="S-adenosyl-L-methionine-dependent methyltransferases"/>
    <property type="match status" value="1"/>
</dbReference>
<dbReference type="InterPro" id="IPR030384">
    <property type="entry name" value="MeTrfase_SMT"/>
</dbReference>
<keyword evidence="5 13" id="KW-0808">Transferase</keyword>
<keyword evidence="8" id="KW-0756">Sterol biosynthesis</keyword>
<evidence type="ECO:0000256" key="8">
    <source>
        <dbReference type="ARBA" id="ARBA00023011"/>
    </source>
</evidence>
<dbReference type="InterPro" id="IPR050447">
    <property type="entry name" value="Erg6_SMT_methyltransf"/>
</dbReference>
<evidence type="ECO:0000259" key="14">
    <source>
        <dbReference type="PROSITE" id="PS51685"/>
    </source>
</evidence>
<keyword evidence="4 13" id="KW-0489">Methyltransferase</keyword>
<dbReference type="AlphaFoldDB" id="A0A9P8Q3N1"/>
<dbReference type="FunFam" id="3.40.50.150:FF:000121">
    <property type="entry name" value="Sterol 24-C-methyltransferase"/>
    <property type="match status" value="1"/>
</dbReference>
<dbReference type="GO" id="GO:0006696">
    <property type="term" value="P:ergosterol biosynthetic process"/>
    <property type="evidence" value="ECO:0007669"/>
    <property type="project" value="TreeGrafter"/>
</dbReference>
<accession>A0A9P8Q3N1</accession>
<evidence type="ECO:0000256" key="10">
    <source>
        <dbReference type="ARBA" id="ARBA00023166"/>
    </source>
</evidence>
<dbReference type="Gene3D" id="3.40.50.150">
    <property type="entry name" value="Vaccinia Virus protein VP39"/>
    <property type="match status" value="1"/>
</dbReference>
<evidence type="ECO:0000256" key="6">
    <source>
        <dbReference type="ARBA" id="ARBA00022691"/>
    </source>
</evidence>
<evidence type="ECO:0000256" key="12">
    <source>
        <dbReference type="ARBA" id="ARBA00038188"/>
    </source>
</evidence>
<dbReference type="PROSITE" id="PS51685">
    <property type="entry name" value="SAM_MT_ERG6_SMT"/>
    <property type="match status" value="1"/>
</dbReference>
<keyword evidence="6 13" id="KW-0949">S-adenosyl-L-methionine</keyword>
<dbReference type="EMBL" id="JAEUBG010003692">
    <property type="protein sequence ID" value="KAH3682420.1"/>
    <property type="molecule type" value="Genomic_DNA"/>
</dbReference>
<comment type="caution">
    <text evidence="15">The sequence shown here is derived from an EMBL/GenBank/DDBJ whole genome shotgun (WGS) entry which is preliminary data.</text>
</comment>
<keyword evidence="3" id="KW-0444">Lipid biosynthesis</keyword>
<keyword evidence="16" id="KW-1185">Reference proteome</keyword>
<evidence type="ECO:0000256" key="4">
    <source>
        <dbReference type="ARBA" id="ARBA00022603"/>
    </source>
</evidence>
<sequence length="382" mass="43045">MSSTVSEVPFAGTPELKAKQAAFSKALHGKDADSKVGVSAFLNKDKKAHEVSINDFLENWDGKTDKDAEQKRLENYNQSTHSYYNVVTDFYEYGWGTSFHFSTYYKGEAFNQATARHEHYLASKIGIKEGWKVLDVGCGVGGPAREIARFTGAHITGLNNNDYQIQKAYHYAKKFNLEKQLEFVKGDFMKMDFPEATFDAVYAIEATVHAPVLEGVYSQIYKVLKPGGVFGVYEWVMTDNYDETNEEHRRICYEIEIGDGIPKMYSVDVARQALKNVGFEIEYERDLADSDDEIPWYYPLTGEWKYVQSLYDLSTFVRTSYVGRQITTAFVSTLEFLGIAAKGSSRVTAALEDAAVGLVAGGEKKLFTPMQLFVVRKPLNAE</sequence>
<reference evidence="15" key="2">
    <citation type="submission" date="2021-01" db="EMBL/GenBank/DDBJ databases">
        <authorList>
            <person name="Schikora-Tamarit M.A."/>
        </authorList>
    </citation>
    <scope>NUCLEOTIDE SEQUENCE</scope>
    <source>
        <strain evidence="15">CBS2887</strain>
    </source>
</reference>
<evidence type="ECO:0000313" key="16">
    <source>
        <dbReference type="Proteomes" id="UP000774326"/>
    </source>
</evidence>
<organism evidence="15 16">
    <name type="scientific">Wickerhamomyces pijperi</name>
    <name type="common">Yeast</name>
    <name type="synonym">Pichia pijperi</name>
    <dbReference type="NCBI Taxonomy" id="599730"/>
    <lineage>
        <taxon>Eukaryota</taxon>
        <taxon>Fungi</taxon>
        <taxon>Dikarya</taxon>
        <taxon>Ascomycota</taxon>
        <taxon>Saccharomycotina</taxon>
        <taxon>Saccharomycetes</taxon>
        <taxon>Phaffomycetales</taxon>
        <taxon>Wickerhamomycetaceae</taxon>
        <taxon>Wickerhamomyces</taxon>
    </lineage>
</organism>
<keyword evidence="9" id="KW-0443">Lipid metabolism</keyword>
<dbReference type="GO" id="GO:0032259">
    <property type="term" value="P:methylation"/>
    <property type="evidence" value="ECO:0007669"/>
    <property type="project" value="UniProtKB-KW"/>
</dbReference>
<evidence type="ECO:0000256" key="7">
    <source>
        <dbReference type="ARBA" id="ARBA00022955"/>
    </source>
</evidence>
<dbReference type="InterPro" id="IPR013705">
    <property type="entry name" value="Sterol_MeTrfase_C"/>
</dbReference>
<evidence type="ECO:0000256" key="11">
    <source>
        <dbReference type="ARBA" id="ARBA00023221"/>
    </source>
</evidence>
<dbReference type="PANTHER" id="PTHR44068:SF1">
    <property type="entry name" value="HYPOTHETICAL LOC100005854"/>
    <property type="match status" value="1"/>
</dbReference>
<keyword evidence="10" id="KW-1207">Sterol metabolism</keyword>
<evidence type="ECO:0000256" key="3">
    <source>
        <dbReference type="ARBA" id="ARBA00022516"/>
    </source>
</evidence>
<protein>
    <recommendedName>
        <fullName evidence="2">sterol 24-C-methyltransferase</fullName>
        <ecNumber evidence="2">2.1.1.41</ecNumber>
    </recommendedName>
</protein>
<feature type="domain" description="SAM-dependent methyltransferase Erg6/SMT-type" evidence="14">
    <location>
        <begin position="83"/>
        <end position="378"/>
    </location>
</feature>
<evidence type="ECO:0000256" key="13">
    <source>
        <dbReference type="PROSITE-ProRule" id="PRU01022"/>
    </source>
</evidence>
<dbReference type="GO" id="GO:0003838">
    <property type="term" value="F:sterol 24-C-methyltransferase activity"/>
    <property type="evidence" value="ECO:0007669"/>
    <property type="project" value="UniProtKB-EC"/>
</dbReference>
<dbReference type="EC" id="2.1.1.41" evidence="2"/>
<dbReference type="CDD" id="cd02440">
    <property type="entry name" value="AdoMet_MTases"/>
    <property type="match status" value="1"/>
</dbReference>
<keyword evidence="7" id="KW-0752">Steroid biosynthesis</keyword>
<dbReference type="InterPro" id="IPR041698">
    <property type="entry name" value="Methyltransf_25"/>
</dbReference>